<sequence length="259" mass="28540">MPMGYTLTDICFSYENRAIFSGISLEMETGCFHGVLGPNGSGKTTLLDLITGHLKPQNGNILLDGRPLDDLNVGELAKKCALVPQDFRVNFPFTVAQVVMMGRYPHLGRFSAPEARDRERVDQAMAATGISDFSLRRVTELSGGERQRVVFARALAQDAPCLILDEAFSNLDIRHSLALMTLVADRVEHNGLTVISVMQDLNLAARFCGSLLFLKNGRVAAHGTVDEVFTESVIKAVFDVSSRVYFDETIHCKQVVFIK</sequence>
<evidence type="ECO:0000256" key="5">
    <source>
        <dbReference type="ARBA" id="ARBA00037066"/>
    </source>
</evidence>
<dbReference type="PANTHER" id="PTHR42794:SF1">
    <property type="entry name" value="HEMIN IMPORT ATP-BINDING PROTEIN HMUV"/>
    <property type="match status" value="1"/>
</dbReference>
<dbReference type="GO" id="GO:0016887">
    <property type="term" value="F:ATP hydrolysis activity"/>
    <property type="evidence" value="ECO:0007669"/>
    <property type="project" value="InterPro"/>
</dbReference>
<dbReference type="PROSITE" id="PS00211">
    <property type="entry name" value="ABC_TRANSPORTER_1"/>
    <property type="match status" value="1"/>
</dbReference>
<dbReference type="PROSITE" id="PS50893">
    <property type="entry name" value="ABC_TRANSPORTER_2"/>
    <property type="match status" value="1"/>
</dbReference>
<dbReference type="InterPro" id="IPR003439">
    <property type="entry name" value="ABC_transporter-like_ATP-bd"/>
</dbReference>
<dbReference type="SMART" id="SM00382">
    <property type="entry name" value="AAA"/>
    <property type="match status" value="1"/>
</dbReference>
<dbReference type="Pfam" id="PF00005">
    <property type="entry name" value="ABC_tran"/>
    <property type="match status" value="1"/>
</dbReference>
<gene>
    <name evidence="7" type="ORF">DespoDRAFT_00897</name>
</gene>
<keyword evidence="8" id="KW-1185">Reference proteome</keyword>
<name>I5B061_9BACT</name>
<protein>
    <submittedName>
        <fullName evidence="7">ABC-type cobalamin/Fe3+-siderophore transport system, ATPase component</fullName>
    </submittedName>
</protein>
<dbReference type="GO" id="GO:0005524">
    <property type="term" value="F:ATP binding"/>
    <property type="evidence" value="ECO:0007669"/>
    <property type="project" value="UniProtKB-KW"/>
</dbReference>
<dbReference type="SUPFAM" id="SSF52540">
    <property type="entry name" value="P-loop containing nucleoside triphosphate hydrolases"/>
    <property type="match status" value="1"/>
</dbReference>
<evidence type="ECO:0000313" key="8">
    <source>
        <dbReference type="Proteomes" id="UP000005778"/>
    </source>
</evidence>
<evidence type="ECO:0000256" key="3">
    <source>
        <dbReference type="ARBA" id="ARBA00022840"/>
    </source>
</evidence>
<keyword evidence="2" id="KW-0547">Nucleotide-binding</keyword>
<dbReference type="Proteomes" id="UP000005778">
    <property type="component" value="Chromosome"/>
</dbReference>
<organism evidence="7 8">
    <name type="scientific">Desulfobacter postgatei 2ac9</name>
    <dbReference type="NCBI Taxonomy" id="879212"/>
    <lineage>
        <taxon>Bacteria</taxon>
        <taxon>Pseudomonadati</taxon>
        <taxon>Thermodesulfobacteriota</taxon>
        <taxon>Desulfobacteria</taxon>
        <taxon>Desulfobacterales</taxon>
        <taxon>Desulfobacteraceae</taxon>
        <taxon>Desulfobacter</taxon>
    </lineage>
</organism>
<dbReference type="AlphaFoldDB" id="I5B061"/>
<dbReference type="STRING" id="879212.DespoDRAFT_00897"/>
<reference evidence="7 8" key="2">
    <citation type="submission" date="2012-02" db="EMBL/GenBank/DDBJ databases">
        <title>Improved High-Quality Draft sequence of Desulfobacter postgatei 2ac9.</title>
        <authorList>
            <consortium name="US DOE Joint Genome Institute"/>
            <person name="Lucas S."/>
            <person name="Han J."/>
            <person name="Lapidus A."/>
            <person name="Cheng J.-F."/>
            <person name="Goodwin L."/>
            <person name="Pitluck S."/>
            <person name="Peters L."/>
            <person name="Ovchinnikova G."/>
            <person name="Held B."/>
            <person name="Detter J.C."/>
            <person name="Han C."/>
            <person name="Tapia R."/>
            <person name="Land M."/>
            <person name="Hauser L."/>
            <person name="Kyrpides N."/>
            <person name="Ivanova N."/>
            <person name="Pagani I."/>
            <person name="Orellana R."/>
            <person name="Lovley D."/>
            <person name="Woyke T."/>
        </authorList>
    </citation>
    <scope>NUCLEOTIDE SEQUENCE [LARGE SCALE GENOMIC DNA]</scope>
    <source>
        <strain evidence="7 8">2ac9</strain>
    </source>
</reference>
<dbReference type="HOGENOM" id="CLU_000604_1_11_7"/>
<evidence type="ECO:0000313" key="7">
    <source>
        <dbReference type="EMBL" id="EIM62874.1"/>
    </source>
</evidence>
<accession>I5B061</accession>
<evidence type="ECO:0000256" key="4">
    <source>
        <dbReference type="ARBA" id="ARBA00022967"/>
    </source>
</evidence>
<dbReference type="Gene3D" id="3.40.50.300">
    <property type="entry name" value="P-loop containing nucleotide triphosphate hydrolases"/>
    <property type="match status" value="1"/>
</dbReference>
<dbReference type="eggNOG" id="COG1120">
    <property type="taxonomic scope" value="Bacteria"/>
</dbReference>
<evidence type="ECO:0000256" key="2">
    <source>
        <dbReference type="ARBA" id="ARBA00022741"/>
    </source>
</evidence>
<evidence type="ECO:0000256" key="1">
    <source>
        <dbReference type="ARBA" id="ARBA00022448"/>
    </source>
</evidence>
<dbReference type="InterPro" id="IPR017871">
    <property type="entry name" value="ABC_transporter-like_CS"/>
</dbReference>
<keyword evidence="3" id="KW-0067">ATP-binding</keyword>
<dbReference type="FunFam" id="3.40.50.300:FF:000134">
    <property type="entry name" value="Iron-enterobactin ABC transporter ATP-binding protein"/>
    <property type="match status" value="1"/>
</dbReference>
<comment type="function">
    <text evidence="5">Part of the ABC transporter complex HmuTUV involved in hemin import. Responsible for energy coupling to the transport system.</text>
</comment>
<dbReference type="InterPro" id="IPR027417">
    <property type="entry name" value="P-loop_NTPase"/>
</dbReference>
<dbReference type="CDD" id="cd03214">
    <property type="entry name" value="ABC_Iron-Siderophores_B12_Hemin"/>
    <property type="match status" value="1"/>
</dbReference>
<keyword evidence="4" id="KW-1278">Translocase</keyword>
<dbReference type="InterPro" id="IPR003593">
    <property type="entry name" value="AAA+_ATPase"/>
</dbReference>
<keyword evidence="1" id="KW-0813">Transport</keyword>
<dbReference type="PANTHER" id="PTHR42794">
    <property type="entry name" value="HEMIN IMPORT ATP-BINDING PROTEIN HMUV"/>
    <property type="match status" value="1"/>
</dbReference>
<proteinExistence type="predicted"/>
<evidence type="ECO:0000259" key="6">
    <source>
        <dbReference type="PROSITE" id="PS50893"/>
    </source>
</evidence>
<reference evidence="7 8" key="1">
    <citation type="submission" date="2011-09" db="EMBL/GenBank/DDBJ databases">
        <authorList>
            <consortium name="US DOE Joint Genome Institute (JGI-PGF)"/>
            <person name="Lucas S."/>
            <person name="Han J."/>
            <person name="Lapidus A."/>
            <person name="Cheng J.-F."/>
            <person name="Goodwin L."/>
            <person name="Pitluck S."/>
            <person name="Peters L."/>
            <person name="Land M.L."/>
            <person name="Hauser L."/>
            <person name="Orellana R."/>
            <person name="Lovley D."/>
            <person name="Woyke T.J."/>
        </authorList>
    </citation>
    <scope>NUCLEOTIDE SEQUENCE [LARGE SCALE GENOMIC DNA]</scope>
    <source>
        <strain evidence="7 8">2ac9</strain>
    </source>
</reference>
<dbReference type="EMBL" id="CM001488">
    <property type="protein sequence ID" value="EIM62874.1"/>
    <property type="molecule type" value="Genomic_DNA"/>
</dbReference>
<feature type="domain" description="ABC transporter" evidence="6">
    <location>
        <begin position="5"/>
        <end position="241"/>
    </location>
</feature>